<accession>A0A7S0B9P9</accession>
<dbReference type="SUPFAM" id="SSF47769">
    <property type="entry name" value="SAM/Pointed domain"/>
    <property type="match status" value="1"/>
</dbReference>
<evidence type="ECO:0000259" key="2">
    <source>
        <dbReference type="PROSITE" id="PS50103"/>
    </source>
</evidence>
<dbReference type="GO" id="GO:0008270">
    <property type="term" value="F:zinc ion binding"/>
    <property type="evidence" value="ECO:0007669"/>
    <property type="project" value="UniProtKB-KW"/>
</dbReference>
<dbReference type="InterPro" id="IPR001660">
    <property type="entry name" value="SAM"/>
</dbReference>
<keyword evidence="1" id="KW-0862">Zinc</keyword>
<dbReference type="Gene3D" id="2.30.30.1190">
    <property type="match status" value="1"/>
</dbReference>
<keyword evidence="1" id="KW-0863">Zinc-finger</keyword>
<sequence length="456" mass="50040">MGWNSETLVVAAPKEQLEALWGRVHETYEEAQAAEERYAALLEDRRRRNIPEDPFCCFFLSGRCSFGARCRFSHAGVVTAEEIGRRGCNKRFDCRFGHNDRQDDFMPKLPAFEINDSLQDYGFTSKLTHMGPNYSIDDPLWLEASAALKSLGSICVQEFVPEEDDTQRVTWMLCTSPTLLLQSLEGPDGERLRADQRKGARQKLSAVHKGQQQVFRKRCPRRAEPLRQAASQACAQLPRELPAHGVPASAWEALDASLAQCSDAVESFWRASNGDENDSDEYDSYGDDYDLYRNRGSYGMGERFADEVRELWQRVMEAQEAVGCLAGGSVAPAGGAASAPEAGTSLDAVAEWLASEGFGAHATSFRSEGIDARALRLLTEEHLQRLGVARLGDRLNLLEAVSARAPPLGGGPDAHPAAQQATASSPPKCFLELVRQAVRLSDGAVLVRHWVPGGVG</sequence>
<dbReference type="EMBL" id="HBEG01051619">
    <property type="protein sequence ID" value="CAD8387688.1"/>
    <property type="molecule type" value="Transcribed_RNA"/>
</dbReference>
<keyword evidence="1" id="KW-0479">Metal-binding</keyword>
<organism evidence="4">
    <name type="scientific">Pyrodinium bahamense</name>
    <dbReference type="NCBI Taxonomy" id="73915"/>
    <lineage>
        <taxon>Eukaryota</taxon>
        <taxon>Sar</taxon>
        <taxon>Alveolata</taxon>
        <taxon>Dinophyceae</taxon>
        <taxon>Gonyaulacales</taxon>
        <taxon>Pyrocystaceae</taxon>
        <taxon>Pyrodinium</taxon>
    </lineage>
</organism>
<evidence type="ECO:0000256" key="1">
    <source>
        <dbReference type="PROSITE-ProRule" id="PRU00723"/>
    </source>
</evidence>
<dbReference type="AlphaFoldDB" id="A0A7S0B9P9"/>
<evidence type="ECO:0000259" key="3">
    <source>
        <dbReference type="PROSITE" id="PS50105"/>
    </source>
</evidence>
<dbReference type="InterPro" id="IPR013761">
    <property type="entry name" value="SAM/pointed_sf"/>
</dbReference>
<evidence type="ECO:0008006" key="5">
    <source>
        <dbReference type="Google" id="ProtNLM"/>
    </source>
</evidence>
<feature type="zinc finger region" description="C3H1-type" evidence="1">
    <location>
        <begin position="50"/>
        <end position="77"/>
    </location>
</feature>
<dbReference type="PROSITE" id="PS50103">
    <property type="entry name" value="ZF_C3H1"/>
    <property type="match status" value="1"/>
</dbReference>
<protein>
    <recommendedName>
        <fullName evidence="5">C3H1-type domain-containing protein</fullName>
    </recommendedName>
</protein>
<gene>
    <name evidence="4" type="ORF">PBAH0796_LOCUS31376</name>
</gene>
<dbReference type="CDD" id="cd09487">
    <property type="entry name" value="SAM_superfamily"/>
    <property type="match status" value="1"/>
</dbReference>
<proteinExistence type="predicted"/>
<reference evidence="4" key="1">
    <citation type="submission" date="2021-01" db="EMBL/GenBank/DDBJ databases">
        <authorList>
            <person name="Corre E."/>
            <person name="Pelletier E."/>
            <person name="Niang G."/>
            <person name="Scheremetjew M."/>
            <person name="Finn R."/>
            <person name="Kale V."/>
            <person name="Holt S."/>
            <person name="Cochrane G."/>
            <person name="Meng A."/>
            <person name="Brown T."/>
            <person name="Cohen L."/>
        </authorList>
    </citation>
    <scope>NUCLEOTIDE SEQUENCE</scope>
    <source>
        <strain evidence="4">Pbaha01</strain>
    </source>
</reference>
<dbReference type="Gene3D" id="1.10.150.50">
    <property type="entry name" value="Transcription Factor, Ets-1"/>
    <property type="match status" value="1"/>
</dbReference>
<feature type="domain" description="SAM" evidence="3">
    <location>
        <begin position="344"/>
        <end position="401"/>
    </location>
</feature>
<feature type="domain" description="C3H1-type" evidence="2">
    <location>
        <begin position="50"/>
        <end position="77"/>
    </location>
</feature>
<dbReference type="SMART" id="SM00454">
    <property type="entry name" value="SAM"/>
    <property type="match status" value="1"/>
</dbReference>
<name>A0A7S0B9P9_9DINO</name>
<dbReference type="Pfam" id="PF00536">
    <property type="entry name" value="SAM_1"/>
    <property type="match status" value="1"/>
</dbReference>
<evidence type="ECO:0000313" key="4">
    <source>
        <dbReference type="EMBL" id="CAD8387688.1"/>
    </source>
</evidence>
<dbReference type="PROSITE" id="PS50105">
    <property type="entry name" value="SAM_DOMAIN"/>
    <property type="match status" value="1"/>
</dbReference>
<dbReference type="InterPro" id="IPR000571">
    <property type="entry name" value="Znf_CCCH"/>
</dbReference>